<protein>
    <submittedName>
        <fullName evidence="2">VOC family protein</fullName>
    </submittedName>
</protein>
<dbReference type="RefSeq" id="WP_379518432.1">
    <property type="nucleotide sequence ID" value="NZ_JBHSPA010000043.1"/>
</dbReference>
<dbReference type="InterPro" id="IPR009725">
    <property type="entry name" value="3_dmu_93_MTrfase"/>
</dbReference>
<dbReference type="Pfam" id="PF06983">
    <property type="entry name" value="3-dmu-9_3-mt"/>
    <property type="match status" value="1"/>
</dbReference>
<dbReference type="CDD" id="cd06588">
    <property type="entry name" value="PhnB_like"/>
    <property type="match status" value="1"/>
</dbReference>
<dbReference type="InterPro" id="IPR028973">
    <property type="entry name" value="PhnB-like"/>
</dbReference>
<dbReference type="Gene3D" id="3.30.720.110">
    <property type="match status" value="1"/>
</dbReference>
<comment type="caution">
    <text evidence="2">The sequence shown here is derived from an EMBL/GenBank/DDBJ whole genome shotgun (WGS) entry which is preliminary data.</text>
</comment>
<dbReference type="SUPFAM" id="SSF54593">
    <property type="entry name" value="Glyoxalase/Bleomycin resistance protein/Dihydroxybiphenyl dioxygenase"/>
    <property type="match status" value="1"/>
</dbReference>
<evidence type="ECO:0000313" key="2">
    <source>
        <dbReference type="EMBL" id="MFC5828935.1"/>
    </source>
</evidence>
<keyword evidence="3" id="KW-1185">Reference proteome</keyword>
<dbReference type="EMBL" id="JBHSPA010000043">
    <property type="protein sequence ID" value="MFC5828935.1"/>
    <property type="molecule type" value="Genomic_DNA"/>
</dbReference>
<dbReference type="Gene3D" id="3.30.720.100">
    <property type="match status" value="1"/>
</dbReference>
<feature type="domain" description="PhnB-like" evidence="1">
    <location>
        <begin position="2"/>
        <end position="127"/>
    </location>
</feature>
<proteinExistence type="predicted"/>
<gene>
    <name evidence="2" type="ORF">ACFPZ3_34165</name>
</gene>
<dbReference type="InterPro" id="IPR029068">
    <property type="entry name" value="Glyas_Bleomycin-R_OHBP_Dase"/>
</dbReference>
<dbReference type="PANTHER" id="PTHR33990">
    <property type="entry name" value="PROTEIN YJDN-RELATED"/>
    <property type="match status" value="1"/>
</dbReference>
<accession>A0ABW1CT32</accession>
<evidence type="ECO:0000313" key="3">
    <source>
        <dbReference type="Proteomes" id="UP001596058"/>
    </source>
</evidence>
<sequence length="130" mass="14527">MKITTFLMFQNGEAEEAMNFYVSLFADAKVVAVEHFGPGEPGAEGSVKHATFTLAGQEYRCIDSPPVHAFTFTPSMSLFVDCDNEEELERLYAALGEGRQALMPLDDYGFSTRFGWVNDRFGVSWQLNLP</sequence>
<evidence type="ECO:0000259" key="1">
    <source>
        <dbReference type="Pfam" id="PF06983"/>
    </source>
</evidence>
<dbReference type="PIRSF" id="PIRSF021700">
    <property type="entry name" value="3_dmu_93_MTrfase"/>
    <property type="match status" value="1"/>
</dbReference>
<name>A0ABW1CT32_9ACTN</name>
<dbReference type="Proteomes" id="UP001596058">
    <property type="component" value="Unassembled WGS sequence"/>
</dbReference>
<organism evidence="2 3">
    <name type="scientific">Nonomuraea insulae</name>
    <dbReference type="NCBI Taxonomy" id="1616787"/>
    <lineage>
        <taxon>Bacteria</taxon>
        <taxon>Bacillati</taxon>
        <taxon>Actinomycetota</taxon>
        <taxon>Actinomycetes</taxon>
        <taxon>Streptosporangiales</taxon>
        <taxon>Streptosporangiaceae</taxon>
        <taxon>Nonomuraea</taxon>
    </lineage>
</organism>
<reference evidence="3" key="1">
    <citation type="journal article" date="2019" name="Int. J. Syst. Evol. Microbiol.">
        <title>The Global Catalogue of Microorganisms (GCM) 10K type strain sequencing project: providing services to taxonomists for standard genome sequencing and annotation.</title>
        <authorList>
            <consortium name="The Broad Institute Genomics Platform"/>
            <consortium name="The Broad Institute Genome Sequencing Center for Infectious Disease"/>
            <person name="Wu L."/>
            <person name="Ma J."/>
        </authorList>
    </citation>
    <scope>NUCLEOTIDE SEQUENCE [LARGE SCALE GENOMIC DNA]</scope>
    <source>
        <strain evidence="3">CCUG 53903</strain>
    </source>
</reference>
<dbReference type="PANTHER" id="PTHR33990:SF4">
    <property type="entry name" value="PHNB-LIKE DOMAIN-CONTAINING PROTEIN"/>
    <property type="match status" value="1"/>
</dbReference>